<proteinExistence type="predicted"/>
<name>A0ABS5BNZ2_9BACT</name>
<reference evidence="1 2" key="1">
    <citation type="submission" date="2021-04" db="EMBL/GenBank/DDBJ databases">
        <authorList>
            <person name="Ivanova A."/>
        </authorList>
    </citation>
    <scope>NUCLEOTIDE SEQUENCE [LARGE SCALE GENOMIC DNA]</scope>
    <source>
        <strain evidence="1 2">G18</strain>
    </source>
</reference>
<dbReference type="EMBL" id="JAGKQQ010000001">
    <property type="protein sequence ID" value="MBP3955450.1"/>
    <property type="molecule type" value="Genomic_DNA"/>
</dbReference>
<dbReference type="Proteomes" id="UP000676565">
    <property type="component" value="Unassembled WGS sequence"/>
</dbReference>
<evidence type="ECO:0008006" key="3">
    <source>
        <dbReference type="Google" id="ProtNLM"/>
    </source>
</evidence>
<sequence length="175" mass="19094">MTHGFNHVISESSKDEWLTPPHIIRALGQFDLDPCAPVNRPWEMASRHYTVDDDGLRQPWEGRVWCNPPYGAETFKWMNRCAEHGNAIGLIFARTETKGFHAEIWAKADAVFFFKGRLAFHHVDGTKAASANAPSCLIAYGQNNVAAIASSGLAGVLVKPIRATEDAASGCALSA</sequence>
<gene>
    <name evidence="1" type="ORF">J8F10_09165</name>
</gene>
<comment type="caution">
    <text evidence="1">The sequence shown here is derived from an EMBL/GenBank/DDBJ whole genome shotgun (WGS) entry which is preliminary data.</text>
</comment>
<dbReference type="InterPro" id="IPR008593">
    <property type="entry name" value="Dam_MeTrfase"/>
</dbReference>
<evidence type="ECO:0000313" key="1">
    <source>
        <dbReference type="EMBL" id="MBP3955450.1"/>
    </source>
</evidence>
<organism evidence="1 2">
    <name type="scientific">Gemmata palustris</name>
    <dbReference type="NCBI Taxonomy" id="2822762"/>
    <lineage>
        <taxon>Bacteria</taxon>
        <taxon>Pseudomonadati</taxon>
        <taxon>Planctomycetota</taxon>
        <taxon>Planctomycetia</taxon>
        <taxon>Gemmatales</taxon>
        <taxon>Gemmataceae</taxon>
        <taxon>Gemmata</taxon>
    </lineage>
</organism>
<dbReference type="Pfam" id="PF05869">
    <property type="entry name" value="Dam"/>
    <property type="match status" value="1"/>
</dbReference>
<accession>A0ABS5BNZ2</accession>
<keyword evidence="2" id="KW-1185">Reference proteome</keyword>
<evidence type="ECO:0000313" key="2">
    <source>
        <dbReference type="Proteomes" id="UP000676565"/>
    </source>
</evidence>
<protein>
    <recommendedName>
        <fullName evidence="3">Adenine methyltransferase</fullName>
    </recommendedName>
</protein>
<dbReference type="RefSeq" id="WP_210653527.1">
    <property type="nucleotide sequence ID" value="NZ_JAGKQQ010000001.1"/>
</dbReference>